<evidence type="ECO:0000313" key="3">
    <source>
        <dbReference type="Proteomes" id="UP000826271"/>
    </source>
</evidence>
<dbReference type="EMBL" id="WHWC01000010">
    <property type="protein sequence ID" value="KAG8374643.1"/>
    <property type="molecule type" value="Genomic_DNA"/>
</dbReference>
<evidence type="ECO:0000259" key="1">
    <source>
        <dbReference type="PROSITE" id="PS50878"/>
    </source>
</evidence>
<dbReference type="SUPFAM" id="SSF56672">
    <property type="entry name" value="DNA/RNA polymerases"/>
    <property type="match status" value="1"/>
</dbReference>
<dbReference type="InterPro" id="IPR000477">
    <property type="entry name" value="RT_dom"/>
</dbReference>
<dbReference type="PANTHER" id="PTHR33116">
    <property type="entry name" value="REVERSE TRANSCRIPTASE ZINC-BINDING DOMAIN-CONTAINING PROTEIN-RELATED-RELATED"/>
    <property type="match status" value="1"/>
</dbReference>
<proteinExistence type="predicted"/>
<evidence type="ECO:0000313" key="2">
    <source>
        <dbReference type="EMBL" id="KAG8374643.1"/>
    </source>
</evidence>
<dbReference type="PROSITE" id="PS50878">
    <property type="entry name" value="RT_POL"/>
    <property type="match status" value="1"/>
</dbReference>
<feature type="domain" description="Reverse transcriptase" evidence="1">
    <location>
        <begin position="1"/>
        <end position="254"/>
    </location>
</feature>
<comment type="caution">
    <text evidence="2">The sequence shown here is derived from an EMBL/GenBank/DDBJ whole genome shotgun (WGS) entry which is preliminary data.</text>
</comment>
<protein>
    <recommendedName>
        <fullName evidence="1">Reverse transcriptase domain-containing protein</fullName>
    </recommendedName>
</protein>
<keyword evidence="3" id="KW-1185">Reference proteome</keyword>
<dbReference type="Pfam" id="PF00078">
    <property type="entry name" value="RVT_1"/>
    <property type="match status" value="1"/>
</dbReference>
<dbReference type="PANTHER" id="PTHR33116:SF70">
    <property type="entry name" value="NON-LTR RETROELEMENT REVERSE TRANSCRIPTASE-LIKE PROTEIN"/>
    <property type="match status" value="1"/>
</dbReference>
<organism evidence="2 3">
    <name type="scientific">Buddleja alternifolia</name>
    <dbReference type="NCBI Taxonomy" id="168488"/>
    <lineage>
        <taxon>Eukaryota</taxon>
        <taxon>Viridiplantae</taxon>
        <taxon>Streptophyta</taxon>
        <taxon>Embryophyta</taxon>
        <taxon>Tracheophyta</taxon>
        <taxon>Spermatophyta</taxon>
        <taxon>Magnoliopsida</taxon>
        <taxon>eudicotyledons</taxon>
        <taxon>Gunneridae</taxon>
        <taxon>Pentapetalae</taxon>
        <taxon>asterids</taxon>
        <taxon>lamiids</taxon>
        <taxon>Lamiales</taxon>
        <taxon>Scrophulariaceae</taxon>
        <taxon>Buddlejeae</taxon>
        <taxon>Buddleja</taxon>
    </lineage>
</organism>
<name>A0AAV6WWP8_9LAMI</name>
<dbReference type="Proteomes" id="UP000826271">
    <property type="component" value="Unassembled WGS sequence"/>
</dbReference>
<gene>
    <name evidence="2" type="ORF">BUALT_Bualt10G0017400</name>
</gene>
<dbReference type="InterPro" id="IPR043502">
    <property type="entry name" value="DNA/RNA_pol_sf"/>
</dbReference>
<accession>A0AAV6WWP8</accession>
<dbReference type="AlphaFoldDB" id="A0AAV6WWP8"/>
<sequence length="360" mass="40896">MDLEVSGNRIGLHLLGALRVSAYRGGHVNSSCGCGLRHEVSLCRSTHDNILVLQELSYSLSISQGKQGSMIITIDLEKAFDKIRWDFLDQTPHLFKFPSNIIRLIRSCVESSHLRILWNGETLDPIAPRCGLRQGDPLSPYLFVLFMEMLSYMIKESVMNKVWDPIAFSRTGPYISHTFFADDIILAIQSNVKSARTIKDTLDVFCLASGLKVSLSKSKVFFASKTMIIVRYEMASILNFSPTSHLEKYQGVKIMHSLNNSNNFRDLIENVQARLSGWKVKNLNLSIRSTLIQLVTLALPTYSMHTNWLPSKVCDHLDKINRSFLWGSRDNVKKVHLVGWDKVIRWALGPFFDMENQTLA</sequence>
<reference evidence="2" key="1">
    <citation type="submission" date="2019-10" db="EMBL/GenBank/DDBJ databases">
        <authorList>
            <person name="Zhang R."/>
            <person name="Pan Y."/>
            <person name="Wang J."/>
            <person name="Ma R."/>
            <person name="Yu S."/>
        </authorList>
    </citation>
    <scope>NUCLEOTIDE SEQUENCE</scope>
    <source>
        <strain evidence="2">LA-IB0</strain>
        <tissue evidence="2">Leaf</tissue>
    </source>
</reference>